<dbReference type="PANTHER" id="PTHR13887">
    <property type="entry name" value="GLUTATHIONE S-TRANSFERASE KAPPA"/>
    <property type="match status" value="1"/>
</dbReference>
<keyword evidence="2 7" id="KW-0732">Signal</keyword>
<keyword evidence="10" id="KW-1185">Reference proteome</keyword>
<feature type="signal peptide" evidence="7">
    <location>
        <begin position="1"/>
        <end position="29"/>
    </location>
</feature>
<evidence type="ECO:0000256" key="6">
    <source>
        <dbReference type="SAM" id="MobiDB-lite"/>
    </source>
</evidence>
<dbReference type="InterPro" id="IPR013766">
    <property type="entry name" value="Thioredoxin_domain"/>
</dbReference>
<feature type="domain" description="Thioredoxin" evidence="8">
    <location>
        <begin position="49"/>
        <end position="201"/>
    </location>
</feature>
<dbReference type="GO" id="GO:0016491">
    <property type="term" value="F:oxidoreductase activity"/>
    <property type="evidence" value="ECO:0007669"/>
    <property type="project" value="UniProtKB-KW"/>
</dbReference>
<protein>
    <recommendedName>
        <fullName evidence="8">Thioredoxin domain-containing protein</fullName>
    </recommendedName>
</protein>
<proteinExistence type="inferred from homology"/>
<feature type="compositionally biased region" description="Low complexity" evidence="6">
    <location>
        <begin position="32"/>
        <end position="60"/>
    </location>
</feature>
<feature type="chain" id="PRO_5038436837" description="Thioredoxin domain-containing protein" evidence="7">
    <location>
        <begin position="30"/>
        <end position="246"/>
    </location>
</feature>
<keyword evidence="5" id="KW-0676">Redox-active center</keyword>
<dbReference type="AlphaFoldDB" id="A0A3P3VYJ3"/>
<evidence type="ECO:0000256" key="4">
    <source>
        <dbReference type="ARBA" id="ARBA00023157"/>
    </source>
</evidence>
<dbReference type="EMBL" id="RQVS01000003">
    <property type="protein sequence ID" value="RRJ87882.1"/>
    <property type="molecule type" value="Genomic_DNA"/>
</dbReference>
<name>A0A3P3VYJ3_9MICO</name>
<evidence type="ECO:0000256" key="1">
    <source>
        <dbReference type="ARBA" id="ARBA00005791"/>
    </source>
</evidence>
<dbReference type="InterPro" id="IPR036249">
    <property type="entry name" value="Thioredoxin-like_sf"/>
</dbReference>
<sequence length="246" mass="25271">MSTVTNRASRILLSSVGAITLIAGLAACAGGAESPTETAQPESTTSATTSETSSAPTTTQGEGVPAGTYSSEATPEYMVIGDVNAPIEIRVFSDYLCPHCATFTNGEEPQIIQELVESGQAKLVLSDFIVVDQTGSTALAVAARAAGEQGKYEEFHQVVMTEQDNIRSGGVIDQALMVSLAEKAGVPDTEEFLAALSSADLIAGVNASQDEGRTLNVRGTPTVLVNGVAVEMPTFAAVKDAVDAVG</sequence>
<dbReference type="SUPFAM" id="SSF52833">
    <property type="entry name" value="Thioredoxin-like"/>
    <property type="match status" value="1"/>
</dbReference>
<evidence type="ECO:0000256" key="7">
    <source>
        <dbReference type="SAM" id="SignalP"/>
    </source>
</evidence>
<organism evidence="9 10">
    <name type="scientific">Gulosibacter macacae</name>
    <dbReference type="NCBI Taxonomy" id="2488791"/>
    <lineage>
        <taxon>Bacteria</taxon>
        <taxon>Bacillati</taxon>
        <taxon>Actinomycetota</taxon>
        <taxon>Actinomycetes</taxon>
        <taxon>Micrococcales</taxon>
        <taxon>Microbacteriaceae</taxon>
        <taxon>Gulosibacter</taxon>
    </lineage>
</organism>
<reference evidence="9 10" key="1">
    <citation type="submission" date="2018-11" db="EMBL/GenBank/DDBJ databases">
        <title>YIM 102482-1 draft genome.</title>
        <authorList>
            <person name="Li G."/>
            <person name="Jiang Y."/>
        </authorList>
    </citation>
    <scope>NUCLEOTIDE SEQUENCE [LARGE SCALE GENOMIC DNA]</scope>
    <source>
        <strain evidence="9 10">YIM 102482-1</strain>
    </source>
</reference>
<gene>
    <name evidence="9" type="ORF">EG850_03240</name>
</gene>
<comment type="similarity">
    <text evidence="1">Belongs to the thioredoxin family. DsbA subfamily.</text>
</comment>
<comment type="caution">
    <text evidence="9">The sequence shown here is derived from an EMBL/GenBank/DDBJ whole genome shotgun (WGS) entry which is preliminary data.</text>
</comment>
<evidence type="ECO:0000256" key="5">
    <source>
        <dbReference type="ARBA" id="ARBA00023284"/>
    </source>
</evidence>
<dbReference type="PANTHER" id="PTHR13887:SF14">
    <property type="entry name" value="DISULFIDE BOND FORMATION PROTEIN D"/>
    <property type="match status" value="1"/>
</dbReference>
<dbReference type="PROSITE" id="PS51352">
    <property type="entry name" value="THIOREDOXIN_2"/>
    <property type="match status" value="1"/>
</dbReference>
<evidence type="ECO:0000256" key="3">
    <source>
        <dbReference type="ARBA" id="ARBA00023002"/>
    </source>
</evidence>
<dbReference type="PROSITE" id="PS51257">
    <property type="entry name" value="PROKAR_LIPOPROTEIN"/>
    <property type="match status" value="1"/>
</dbReference>
<dbReference type="Proteomes" id="UP000274391">
    <property type="component" value="Unassembled WGS sequence"/>
</dbReference>
<dbReference type="InterPro" id="IPR012336">
    <property type="entry name" value="Thioredoxin-like_fold"/>
</dbReference>
<evidence type="ECO:0000313" key="10">
    <source>
        <dbReference type="Proteomes" id="UP000274391"/>
    </source>
</evidence>
<keyword evidence="3" id="KW-0560">Oxidoreductase</keyword>
<accession>A0A3P3VYJ3</accession>
<evidence type="ECO:0000259" key="8">
    <source>
        <dbReference type="PROSITE" id="PS51352"/>
    </source>
</evidence>
<dbReference type="Pfam" id="PF13462">
    <property type="entry name" value="Thioredoxin_4"/>
    <property type="match status" value="1"/>
</dbReference>
<keyword evidence="4" id="KW-1015">Disulfide bond</keyword>
<dbReference type="OrthoDB" id="117402at2"/>
<evidence type="ECO:0000256" key="2">
    <source>
        <dbReference type="ARBA" id="ARBA00022729"/>
    </source>
</evidence>
<evidence type="ECO:0000313" key="9">
    <source>
        <dbReference type="EMBL" id="RRJ87882.1"/>
    </source>
</evidence>
<dbReference type="RefSeq" id="WP_124969872.1">
    <property type="nucleotide sequence ID" value="NZ_RQVS01000003.1"/>
</dbReference>
<feature type="region of interest" description="Disordered" evidence="6">
    <location>
        <begin position="32"/>
        <end position="70"/>
    </location>
</feature>
<dbReference type="Gene3D" id="3.40.30.10">
    <property type="entry name" value="Glutaredoxin"/>
    <property type="match status" value="1"/>
</dbReference>